<evidence type="ECO:0000259" key="2">
    <source>
        <dbReference type="Pfam" id="PF04773"/>
    </source>
</evidence>
<dbReference type="PANTHER" id="PTHR30273:SF2">
    <property type="entry name" value="PROTEIN FECR"/>
    <property type="match status" value="1"/>
</dbReference>
<accession>A0A939DGW4</accession>
<dbReference type="Proteomes" id="UP000664303">
    <property type="component" value="Unassembled WGS sequence"/>
</dbReference>
<protein>
    <submittedName>
        <fullName evidence="4">FecR domain-containing protein</fullName>
    </submittedName>
</protein>
<dbReference type="RefSeq" id="WP_206561087.1">
    <property type="nucleotide sequence ID" value="NZ_JAFKCZ010000009.1"/>
</dbReference>
<sequence>MVDQHGFGQSDVDKEACAWIAQFDGEEPTAADLEAFREWINRSPRHREAMERLSLLWGEMNVLTELAVPPRPRPRPRLFLPAMLATVAMALVVAIGVLWVSGGAGPGTDLYATAVGEQRTVALPDGSLVQLNTASRVRVNYDDQARALHLLAGEAYFDVRHDASRPFLVHVNGRTVRAVGTAFSVRKGPESIEVLVTDGVVELAERNTGGMLPASGRKLLGTVKRGQRVRLTQQLEPAEAVSDEEVARELAWRDGMLSFAGEPLALVIEEVGRYSDVRIVIEDSALSNMRIGGYFRAGDTAGLLDTLESGFPIDVDRADNGTVRLRSRK</sequence>
<dbReference type="PANTHER" id="PTHR30273">
    <property type="entry name" value="PERIPLASMIC SIGNAL SENSOR AND SIGMA FACTOR ACTIVATOR FECR-RELATED"/>
    <property type="match status" value="1"/>
</dbReference>
<name>A0A939DGW4_9GAMM</name>
<evidence type="ECO:0000313" key="5">
    <source>
        <dbReference type="Proteomes" id="UP000664303"/>
    </source>
</evidence>
<feature type="transmembrane region" description="Helical" evidence="1">
    <location>
        <begin position="78"/>
        <end position="100"/>
    </location>
</feature>
<organism evidence="4 5">
    <name type="scientific">Parahaliea mediterranea</name>
    <dbReference type="NCBI Taxonomy" id="651086"/>
    <lineage>
        <taxon>Bacteria</taxon>
        <taxon>Pseudomonadati</taxon>
        <taxon>Pseudomonadota</taxon>
        <taxon>Gammaproteobacteria</taxon>
        <taxon>Cellvibrionales</taxon>
        <taxon>Halieaceae</taxon>
        <taxon>Parahaliea</taxon>
    </lineage>
</organism>
<dbReference type="AlphaFoldDB" id="A0A939DGW4"/>
<dbReference type="Pfam" id="PF16220">
    <property type="entry name" value="DUF4880"/>
    <property type="match status" value="1"/>
</dbReference>
<feature type="domain" description="FecR protein" evidence="2">
    <location>
        <begin position="110"/>
        <end position="202"/>
    </location>
</feature>
<dbReference type="InterPro" id="IPR012373">
    <property type="entry name" value="Ferrdict_sens_TM"/>
</dbReference>
<dbReference type="GO" id="GO:0016989">
    <property type="term" value="F:sigma factor antagonist activity"/>
    <property type="evidence" value="ECO:0007669"/>
    <property type="project" value="TreeGrafter"/>
</dbReference>
<keyword evidence="1" id="KW-1133">Transmembrane helix</keyword>
<feature type="domain" description="FecR N-terminal" evidence="3">
    <location>
        <begin position="14"/>
        <end position="53"/>
    </location>
</feature>
<dbReference type="Pfam" id="PF04773">
    <property type="entry name" value="FecR"/>
    <property type="match status" value="1"/>
</dbReference>
<evidence type="ECO:0000313" key="4">
    <source>
        <dbReference type="EMBL" id="MBN7797636.1"/>
    </source>
</evidence>
<keyword evidence="1" id="KW-0812">Transmembrane</keyword>
<gene>
    <name evidence="4" type="ORF">JYP50_13580</name>
</gene>
<comment type="caution">
    <text evidence="4">The sequence shown here is derived from an EMBL/GenBank/DDBJ whole genome shotgun (WGS) entry which is preliminary data.</text>
</comment>
<keyword evidence="1" id="KW-0472">Membrane</keyword>
<dbReference type="InterPro" id="IPR006860">
    <property type="entry name" value="FecR"/>
</dbReference>
<dbReference type="InterPro" id="IPR032623">
    <property type="entry name" value="FecR_N"/>
</dbReference>
<evidence type="ECO:0000259" key="3">
    <source>
        <dbReference type="Pfam" id="PF16220"/>
    </source>
</evidence>
<evidence type="ECO:0000256" key="1">
    <source>
        <dbReference type="SAM" id="Phobius"/>
    </source>
</evidence>
<reference evidence="4" key="1">
    <citation type="submission" date="2021-02" db="EMBL/GenBank/DDBJ databases">
        <title>PHA producing bacteria isolated from coastal sediment in Guangdong, Shenzhen.</title>
        <authorList>
            <person name="Zheng W."/>
            <person name="Yu S."/>
            <person name="Huang Y."/>
        </authorList>
    </citation>
    <scope>NUCLEOTIDE SEQUENCE</scope>
    <source>
        <strain evidence="4">TN14-10</strain>
    </source>
</reference>
<dbReference type="PIRSF" id="PIRSF018266">
    <property type="entry name" value="FecR"/>
    <property type="match status" value="1"/>
</dbReference>
<proteinExistence type="predicted"/>
<dbReference type="EMBL" id="JAFKCZ010000009">
    <property type="protein sequence ID" value="MBN7797636.1"/>
    <property type="molecule type" value="Genomic_DNA"/>
</dbReference>
<dbReference type="Gene3D" id="3.55.50.30">
    <property type="match status" value="1"/>
</dbReference>
<dbReference type="Gene3D" id="2.60.120.1440">
    <property type="match status" value="1"/>
</dbReference>
<keyword evidence="5" id="KW-1185">Reference proteome</keyword>